<dbReference type="Pfam" id="PF07831">
    <property type="entry name" value="PYNP_C"/>
    <property type="match status" value="1"/>
</dbReference>
<dbReference type="InterPro" id="IPR018090">
    <property type="entry name" value="Pyrmidine_PPas_bac/euk"/>
</dbReference>
<proteinExistence type="inferred from homology"/>
<dbReference type="GO" id="GO:0005829">
    <property type="term" value="C:cytosol"/>
    <property type="evidence" value="ECO:0007669"/>
    <property type="project" value="TreeGrafter"/>
</dbReference>
<dbReference type="EMBL" id="BNBO01000047">
    <property type="protein sequence ID" value="GHH80475.1"/>
    <property type="molecule type" value="Genomic_DNA"/>
</dbReference>
<sequence length="435" mass="44698">MSAPALDCITAARTGRPLGEAAITGLIADYLDGSVPDYQLAAWLMAVACNGLAVEDTVTLTRVLAATGQQLNLRDLAPFVADKHSTGGIGDNTTLVLVPLLAAVGIPVGKLTGRSLGHHGGTVDKLESISGLHLPADAAEFTKSLAATGIGLTGQSDHLAPGDGALYALRDVTGTVDSIPLIASSIMSKKLAAGTSACVLDVKTGPGAVLTDPTATLELARLMVDIGNRAGLPTRAVISDMSQPLGHAIGNTLEVAEAVHALSGRHVPGLTDLTLALAQLIAAQAWPDHTADRIRHRLHTALADGSALAALRRWVEHLGGDVRQIDDPALLPAADVRLAVPAPASGVVHRIDGDELGRIAAELGAGRARADSPIDPAVGIQLHRRVGDPVRADEPVAELHLRTTHDQAALLQRTAAAFTVADGPATAPPLIHHTI</sequence>
<dbReference type="AlphaFoldDB" id="A0A919GAR0"/>
<dbReference type="InterPro" id="IPR000312">
    <property type="entry name" value="Glycosyl_Trfase_fam3"/>
</dbReference>
<name>A0A919GAR0_9ACTN</name>
<dbReference type="GO" id="GO:0009032">
    <property type="term" value="F:thymidine phosphorylase activity"/>
    <property type="evidence" value="ECO:0007669"/>
    <property type="project" value="TreeGrafter"/>
</dbReference>
<gene>
    <name evidence="6" type="ORF">GCM10018781_60990</name>
</gene>
<dbReference type="SMART" id="SM00941">
    <property type="entry name" value="PYNP_C"/>
    <property type="match status" value="1"/>
</dbReference>
<comment type="similarity">
    <text evidence="1">Belongs to the thymidine/pyrimidine-nucleoside phosphorylase family.</text>
</comment>
<protein>
    <submittedName>
        <fullName evidence="6">Thymidine phosphorylase</fullName>
    </submittedName>
</protein>
<evidence type="ECO:0000256" key="3">
    <source>
        <dbReference type="ARBA" id="ARBA00022676"/>
    </source>
</evidence>
<dbReference type="InterPro" id="IPR017459">
    <property type="entry name" value="Glycosyl_Trfase_fam3_N_dom"/>
</dbReference>
<comment type="subunit">
    <text evidence="2">Homodimer.</text>
</comment>
<dbReference type="InterPro" id="IPR013102">
    <property type="entry name" value="PYNP_C"/>
</dbReference>
<dbReference type="GO" id="GO:0006206">
    <property type="term" value="P:pyrimidine nucleobase metabolic process"/>
    <property type="evidence" value="ECO:0007669"/>
    <property type="project" value="InterPro"/>
</dbReference>
<dbReference type="PIRSF" id="PIRSF000478">
    <property type="entry name" value="TP_PyNP"/>
    <property type="match status" value="1"/>
</dbReference>
<keyword evidence="4" id="KW-0808">Transferase</keyword>
<dbReference type="InterPro" id="IPR000053">
    <property type="entry name" value="Thymidine/pyrmidine_PPase"/>
</dbReference>
<keyword evidence="7" id="KW-1185">Reference proteome</keyword>
<reference evidence="6" key="2">
    <citation type="submission" date="2020-09" db="EMBL/GenBank/DDBJ databases">
        <authorList>
            <person name="Sun Q."/>
            <person name="Ohkuma M."/>
        </authorList>
    </citation>
    <scope>NUCLEOTIDE SEQUENCE</scope>
    <source>
        <strain evidence="6">JCM 4646</strain>
    </source>
</reference>
<evidence type="ECO:0000256" key="2">
    <source>
        <dbReference type="ARBA" id="ARBA00011738"/>
    </source>
</evidence>
<dbReference type="NCBIfam" id="NF004490">
    <property type="entry name" value="PRK05820.1"/>
    <property type="match status" value="1"/>
</dbReference>
<dbReference type="Proteomes" id="UP000617734">
    <property type="component" value="Unassembled WGS sequence"/>
</dbReference>
<dbReference type="InterPro" id="IPR036320">
    <property type="entry name" value="Glycosyl_Trfase_fam3_N_dom_sf"/>
</dbReference>
<dbReference type="Pfam" id="PF02885">
    <property type="entry name" value="Glycos_trans_3N"/>
    <property type="match status" value="1"/>
</dbReference>
<evidence type="ECO:0000256" key="1">
    <source>
        <dbReference type="ARBA" id="ARBA00006915"/>
    </source>
</evidence>
<dbReference type="SUPFAM" id="SSF54680">
    <property type="entry name" value="Pyrimidine nucleoside phosphorylase C-terminal domain"/>
    <property type="match status" value="1"/>
</dbReference>
<dbReference type="Pfam" id="PF00591">
    <property type="entry name" value="Glycos_transf_3"/>
    <property type="match status" value="1"/>
</dbReference>
<evidence type="ECO:0000313" key="7">
    <source>
        <dbReference type="Proteomes" id="UP000617734"/>
    </source>
</evidence>
<comment type="caution">
    <text evidence="6">The sequence shown here is derived from an EMBL/GenBank/DDBJ whole genome shotgun (WGS) entry which is preliminary data.</text>
</comment>
<dbReference type="Gene3D" id="3.40.1030.10">
    <property type="entry name" value="Nucleoside phosphorylase/phosphoribosyltransferase catalytic domain"/>
    <property type="match status" value="1"/>
</dbReference>
<evidence type="ECO:0000259" key="5">
    <source>
        <dbReference type="SMART" id="SM00941"/>
    </source>
</evidence>
<dbReference type="GO" id="GO:0006213">
    <property type="term" value="P:pyrimidine nucleoside metabolic process"/>
    <property type="evidence" value="ECO:0007669"/>
    <property type="project" value="InterPro"/>
</dbReference>
<dbReference type="NCBIfam" id="TIGR02644">
    <property type="entry name" value="Y_phosphoryl"/>
    <property type="match status" value="1"/>
</dbReference>
<dbReference type="GeneID" id="95356419"/>
<feature type="domain" description="Pyrimidine nucleoside phosphorylase C-terminal" evidence="5">
    <location>
        <begin position="347"/>
        <end position="421"/>
    </location>
</feature>
<evidence type="ECO:0000313" key="6">
    <source>
        <dbReference type="EMBL" id="GHH80475.1"/>
    </source>
</evidence>
<dbReference type="InterPro" id="IPR035902">
    <property type="entry name" value="Nuc_phospho_transferase"/>
</dbReference>
<organism evidence="6 7">
    <name type="scientific">Kitasatospora indigofera</name>
    <dbReference type="NCBI Taxonomy" id="67307"/>
    <lineage>
        <taxon>Bacteria</taxon>
        <taxon>Bacillati</taxon>
        <taxon>Actinomycetota</taxon>
        <taxon>Actinomycetes</taxon>
        <taxon>Kitasatosporales</taxon>
        <taxon>Streptomycetaceae</taxon>
        <taxon>Kitasatospora</taxon>
    </lineage>
</organism>
<dbReference type="PANTHER" id="PTHR10515:SF0">
    <property type="entry name" value="THYMIDINE PHOSPHORYLASE"/>
    <property type="match status" value="1"/>
</dbReference>
<evidence type="ECO:0000256" key="4">
    <source>
        <dbReference type="ARBA" id="ARBA00022679"/>
    </source>
</evidence>
<dbReference type="GO" id="GO:0004645">
    <property type="term" value="F:1,4-alpha-oligoglucan phosphorylase activity"/>
    <property type="evidence" value="ECO:0007669"/>
    <property type="project" value="InterPro"/>
</dbReference>
<dbReference type="Gene3D" id="1.20.970.10">
    <property type="entry name" value="Transferase, Pyrimidine Nucleoside Phosphorylase, Chain C"/>
    <property type="match status" value="1"/>
</dbReference>
<dbReference type="InterPro" id="IPR036566">
    <property type="entry name" value="PYNP-like_C_sf"/>
</dbReference>
<keyword evidence="3" id="KW-0328">Glycosyltransferase</keyword>
<dbReference type="PANTHER" id="PTHR10515">
    <property type="entry name" value="THYMIDINE PHOSPHORYLASE"/>
    <property type="match status" value="1"/>
</dbReference>
<reference evidence="6" key="1">
    <citation type="journal article" date="2014" name="Int. J. Syst. Evol. Microbiol.">
        <title>Complete genome sequence of Corynebacterium casei LMG S-19264T (=DSM 44701T), isolated from a smear-ripened cheese.</title>
        <authorList>
            <consortium name="US DOE Joint Genome Institute (JGI-PGF)"/>
            <person name="Walter F."/>
            <person name="Albersmeier A."/>
            <person name="Kalinowski J."/>
            <person name="Ruckert C."/>
        </authorList>
    </citation>
    <scope>NUCLEOTIDE SEQUENCE</scope>
    <source>
        <strain evidence="6">JCM 4646</strain>
    </source>
</reference>
<dbReference type="SUPFAM" id="SSF47648">
    <property type="entry name" value="Nucleoside phosphorylase/phosphoribosyltransferase N-terminal domain"/>
    <property type="match status" value="1"/>
</dbReference>
<dbReference type="SUPFAM" id="SSF52418">
    <property type="entry name" value="Nucleoside phosphorylase/phosphoribosyltransferase catalytic domain"/>
    <property type="match status" value="1"/>
</dbReference>
<dbReference type="FunFam" id="3.40.1030.10:FF:000003">
    <property type="entry name" value="Pyrimidine-nucleoside phosphorylase"/>
    <property type="match status" value="1"/>
</dbReference>
<dbReference type="RefSeq" id="WP_190214135.1">
    <property type="nucleotide sequence ID" value="NZ_BNBO01000047.1"/>
</dbReference>
<accession>A0A919GAR0</accession>
<dbReference type="Gene3D" id="3.90.1170.30">
    <property type="entry name" value="Pyrimidine nucleoside phosphorylase-like, C-terminal domain"/>
    <property type="match status" value="1"/>
</dbReference>